<evidence type="ECO:0000313" key="2">
    <source>
        <dbReference type="Proteomes" id="UP000095401"/>
    </source>
</evidence>
<dbReference type="AlphaFoldDB" id="A0A1D8ILT2"/>
<keyword evidence="2" id="KW-1185">Reference proteome</keyword>
<evidence type="ECO:0000313" key="1">
    <source>
        <dbReference type="EMBL" id="AOU97422.1"/>
    </source>
</evidence>
<dbReference type="EMBL" id="CP017415">
    <property type="protein sequence ID" value="AOU97422.1"/>
    <property type="molecule type" value="Genomic_DNA"/>
</dbReference>
<name>A0A1D8ILT2_9GAMM</name>
<sequence length="114" mass="12863">MGASNNAAQLPCTIGRLAPDFKTIADFRQDNGEAIRRVCREFVMLCRKLALFMEPFVAIDGSKFKAVNNHDKNFTRAKLKRRLEQIDESIELYLGQIASADRQEASVANTEAER</sequence>
<dbReference type="PANTHER" id="PTHR33408:SF2">
    <property type="entry name" value="TRANSPOSASE DDE DOMAIN-CONTAINING PROTEIN"/>
    <property type="match status" value="1"/>
</dbReference>
<gene>
    <name evidence="1" type="ORF">BI364_04965</name>
</gene>
<dbReference type="PANTHER" id="PTHR33408">
    <property type="entry name" value="TRANSPOSASE"/>
    <property type="match status" value="1"/>
</dbReference>
<organism evidence="1 2">
    <name type="scientific">Acidihalobacter yilgarnensis</name>
    <dbReference type="NCBI Taxonomy" id="2819280"/>
    <lineage>
        <taxon>Bacteria</taxon>
        <taxon>Pseudomonadati</taxon>
        <taxon>Pseudomonadota</taxon>
        <taxon>Gammaproteobacteria</taxon>
        <taxon>Chromatiales</taxon>
        <taxon>Ectothiorhodospiraceae</taxon>
        <taxon>Acidihalobacter</taxon>
    </lineage>
</organism>
<reference evidence="2" key="1">
    <citation type="submission" date="2016-09" db="EMBL/GenBank/DDBJ databases">
        <title>Acidihalobacter prosperus F5.</title>
        <authorList>
            <person name="Khaleque H.N."/>
            <person name="Ramsay J.P."/>
            <person name="Kaksonen A.H."/>
            <person name="Boxall N.J."/>
            <person name="Watkin E.L.J."/>
        </authorList>
    </citation>
    <scope>NUCLEOTIDE SEQUENCE [LARGE SCALE GENOMIC DNA]</scope>
    <source>
        <strain evidence="2">F5</strain>
    </source>
</reference>
<protein>
    <recommendedName>
        <fullName evidence="3">Transposase</fullName>
    </recommendedName>
</protein>
<evidence type="ECO:0008006" key="3">
    <source>
        <dbReference type="Google" id="ProtNLM"/>
    </source>
</evidence>
<accession>A0A1D8ILT2</accession>
<dbReference type="KEGG" id="aprs:BI364_04965"/>
<dbReference type="Proteomes" id="UP000095401">
    <property type="component" value="Chromosome"/>
</dbReference>
<proteinExistence type="predicted"/>